<evidence type="ECO:0000313" key="1">
    <source>
        <dbReference type="EMBL" id="KKM21392.1"/>
    </source>
</evidence>
<dbReference type="AlphaFoldDB" id="A0A0F9I1J1"/>
<gene>
    <name evidence="1" type="ORF">LCGC14_1635860</name>
</gene>
<organism evidence="1">
    <name type="scientific">marine sediment metagenome</name>
    <dbReference type="NCBI Taxonomy" id="412755"/>
    <lineage>
        <taxon>unclassified sequences</taxon>
        <taxon>metagenomes</taxon>
        <taxon>ecological metagenomes</taxon>
    </lineage>
</organism>
<comment type="caution">
    <text evidence="1">The sequence shown here is derived from an EMBL/GenBank/DDBJ whole genome shotgun (WGS) entry which is preliminary data.</text>
</comment>
<sequence length="206" mass="22546">MQQFPIQGYNLVQLEELVTPGKQALDMQAVPQPLYDTQTYVNATTQELTFFTTAAAGGDWLTNMEVAGQLPNPDFFVIQYMTMDIIGLPPGDEDNLLDYYRLLFGTGVLGAPYVSARLKSKDYGPWPLSYLNGTGGPTGFTTRTAVEYANNGVPGQAGVWIGGAIVIPPLVSWSMRMRWSAPVTLAKGANVQLRLNLEGTRYRSIS</sequence>
<name>A0A0F9I1J1_9ZZZZ</name>
<proteinExistence type="predicted"/>
<accession>A0A0F9I1J1</accession>
<dbReference type="EMBL" id="LAZR01013561">
    <property type="protein sequence ID" value="KKM21392.1"/>
    <property type="molecule type" value="Genomic_DNA"/>
</dbReference>
<reference evidence="1" key="1">
    <citation type="journal article" date="2015" name="Nature">
        <title>Complex archaea that bridge the gap between prokaryotes and eukaryotes.</title>
        <authorList>
            <person name="Spang A."/>
            <person name="Saw J.H."/>
            <person name="Jorgensen S.L."/>
            <person name="Zaremba-Niedzwiedzka K."/>
            <person name="Martijn J."/>
            <person name="Lind A.E."/>
            <person name="van Eijk R."/>
            <person name="Schleper C."/>
            <person name="Guy L."/>
            <person name="Ettema T.J."/>
        </authorList>
    </citation>
    <scope>NUCLEOTIDE SEQUENCE</scope>
</reference>
<protein>
    <submittedName>
        <fullName evidence="1">Uncharacterized protein</fullName>
    </submittedName>
</protein>